<dbReference type="InterPro" id="IPR017441">
    <property type="entry name" value="Protein_kinase_ATP_BS"/>
</dbReference>
<dbReference type="Gene3D" id="1.10.510.10">
    <property type="entry name" value="Transferase(Phosphotransferase) domain 1"/>
    <property type="match status" value="1"/>
</dbReference>
<dbReference type="Proteomes" id="UP000504609">
    <property type="component" value="Unplaced"/>
</dbReference>
<name>A0A6J1H3D1_CUCMO</name>
<reference evidence="9" key="1">
    <citation type="submission" date="2025-08" db="UniProtKB">
        <authorList>
            <consortium name="RefSeq"/>
        </authorList>
    </citation>
    <scope>IDENTIFICATION</scope>
    <source>
        <tissue evidence="9">Young leaves</tissue>
    </source>
</reference>
<dbReference type="AlphaFoldDB" id="A0A6J1H3D1"/>
<dbReference type="GO" id="GO:0005524">
    <property type="term" value="F:ATP binding"/>
    <property type="evidence" value="ECO:0007669"/>
    <property type="project" value="UniProtKB-UniRule"/>
</dbReference>
<dbReference type="GeneID" id="111459293"/>
<comment type="similarity">
    <text evidence="6">Belongs to the protein kinase superfamily.</text>
</comment>
<protein>
    <submittedName>
        <fullName evidence="9">Probable receptor-like protein kinase At1g33260</fullName>
    </submittedName>
</protein>
<evidence type="ECO:0000313" key="9">
    <source>
        <dbReference type="RefSeq" id="XP_022957894.1"/>
    </source>
</evidence>
<dbReference type="Pfam" id="PF00069">
    <property type="entry name" value="Pkinase"/>
    <property type="match status" value="1"/>
</dbReference>
<keyword evidence="4 5" id="KW-0067">ATP-binding</keyword>
<proteinExistence type="inferred from homology"/>
<gene>
    <name evidence="9" type="primary">LOC111459293</name>
</gene>
<evidence type="ECO:0000256" key="6">
    <source>
        <dbReference type="RuleBase" id="RU000304"/>
    </source>
</evidence>
<evidence type="ECO:0000256" key="1">
    <source>
        <dbReference type="ARBA" id="ARBA00022679"/>
    </source>
</evidence>
<keyword evidence="2 5" id="KW-0547">Nucleotide-binding</keyword>
<dbReference type="PROSITE" id="PS50011">
    <property type="entry name" value="PROTEIN_KINASE_DOM"/>
    <property type="match status" value="1"/>
</dbReference>
<evidence type="ECO:0000259" key="7">
    <source>
        <dbReference type="PROSITE" id="PS50011"/>
    </source>
</evidence>
<dbReference type="GO" id="GO:0004674">
    <property type="term" value="F:protein serine/threonine kinase activity"/>
    <property type="evidence" value="ECO:0007669"/>
    <property type="project" value="UniProtKB-KW"/>
</dbReference>
<keyword evidence="8" id="KW-1185">Reference proteome</keyword>
<dbReference type="PANTHER" id="PTHR27001:SF585">
    <property type="entry name" value="OS02G0648100 PROTEIN"/>
    <property type="match status" value="1"/>
</dbReference>
<evidence type="ECO:0000313" key="8">
    <source>
        <dbReference type="Proteomes" id="UP000504609"/>
    </source>
</evidence>
<dbReference type="SMART" id="SM00220">
    <property type="entry name" value="S_TKc"/>
    <property type="match status" value="1"/>
</dbReference>
<dbReference type="InterPro" id="IPR008271">
    <property type="entry name" value="Ser/Thr_kinase_AS"/>
</dbReference>
<dbReference type="SUPFAM" id="SSF56112">
    <property type="entry name" value="Protein kinase-like (PK-like)"/>
    <property type="match status" value="1"/>
</dbReference>
<evidence type="ECO:0000256" key="4">
    <source>
        <dbReference type="ARBA" id="ARBA00022840"/>
    </source>
</evidence>
<dbReference type="Gene3D" id="3.30.200.20">
    <property type="entry name" value="Phosphorylase Kinase, domain 1"/>
    <property type="match status" value="1"/>
</dbReference>
<keyword evidence="1" id="KW-0808">Transferase</keyword>
<organism evidence="8 9">
    <name type="scientific">Cucurbita moschata</name>
    <name type="common">Winter crookneck squash</name>
    <name type="synonym">Cucurbita pepo var. moschata</name>
    <dbReference type="NCBI Taxonomy" id="3662"/>
    <lineage>
        <taxon>Eukaryota</taxon>
        <taxon>Viridiplantae</taxon>
        <taxon>Streptophyta</taxon>
        <taxon>Embryophyta</taxon>
        <taxon>Tracheophyta</taxon>
        <taxon>Spermatophyta</taxon>
        <taxon>Magnoliopsida</taxon>
        <taxon>eudicotyledons</taxon>
        <taxon>Gunneridae</taxon>
        <taxon>Pentapetalae</taxon>
        <taxon>rosids</taxon>
        <taxon>fabids</taxon>
        <taxon>Cucurbitales</taxon>
        <taxon>Cucurbitaceae</taxon>
        <taxon>Cucurbiteae</taxon>
        <taxon>Cucurbita</taxon>
    </lineage>
</organism>
<dbReference type="RefSeq" id="XP_022957894.1">
    <property type="nucleotide sequence ID" value="XM_023102126.1"/>
</dbReference>
<dbReference type="InterPro" id="IPR000719">
    <property type="entry name" value="Prot_kinase_dom"/>
</dbReference>
<keyword evidence="6" id="KW-0723">Serine/threonine-protein kinase</keyword>
<dbReference type="InterPro" id="IPR011009">
    <property type="entry name" value="Kinase-like_dom_sf"/>
</dbReference>
<sequence>MGLLRFFKKSKLSHKKTVLDHVFFAAGKFRWTEIEAFTNHFSTVVGSGGFSKVYLARMTAGTAAVKILGGSERLNRMFRQELDILLQLRHRNIVGFIGYCDEGDLGALVFEYVPNGNLQEKLHSRPAAAAAVLPWEIRLTIAFQLAQAIEYLHEKCRLQIVHSDIKSSNILLDERFNCKLCDFGSAKMGFSSAVANQSSSPPSPFRAKQLMMGSPGYTDPQYLRTGIASKKNDIYSFGVVLLELITGKEAFCSEKGQILTSIIPPKVRHGGGITPSAVVELVDPRLRGNFDGGEAGALLSIATACISQPPAPRPTIGGVLQMMRERIGKMSGDTWQ</sequence>
<accession>A0A6J1H3D1</accession>
<feature type="binding site" evidence="5">
    <location>
        <position position="66"/>
    </location>
    <ligand>
        <name>ATP</name>
        <dbReference type="ChEBI" id="CHEBI:30616"/>
    </ligand>
</feature>
<feature type="domain" description="Protein kinase" evidence="7">
    <location>
        <begin position="39"/>
        <end position="327"/>
    </location>
</feature>
<dbReference type="PROSITE" id="PS00107">
    <property type="entry name" value="PROTEIN_KINASE_ATP"/>
    <property type="match status" value="1"/>
</dbReference>
<evidence type="ECO:0000256" key="3">
    <source>
        <dbReference type="ARBA" id="ARBA00022777"/>
    </source>
</evidence>
<evidence type="ECO:0000256" key="5">
    <source>
        <dbReference type="PROSITE-ProRule" id="PRU10141"/>
    </source>
</evidence>
<dbReference type="GO" id="GO:0005886">
    <property type="term" value="C:plasma membrane"/>
    <property type="evidence" value="ECO:0007669"/>
    <property type="project" value="TreeGrafter"/>
</dbReference>
<dbReference type="PANTHER" id="PTHR27001">
    <property type="entry name" value="OS01G0253100 PROTEIN"/>
    <property type="match status" value="1"/>
</dbReference>
<dbReference type="PROSITE" id="PS00108">
    <property type="entry name" value="PROTEIN_KINASE_ST"/>
    <property type="match status" value="1"/>
</dbReference>
<evidence type="ECO:0000256" key="2">
    <source>
        <dbReference type="ARBA" id="ARBA00022741"/>
    </source>
</evidence>
<dbReference type="KEGG" id="cmos:111459293"/>
<keyword evidence="3" id="KW-0418">Kinase</keyword>